<proteinExistence type="predicted"/>
<reference evidence="2" key="1">
    <citation type="journal article" date="2020" name="Nature">
        <title>Giant virus diversity and host interactions through global metagenomics.</title>
        <authorList>
            <person name="Schulz F."/>
            <person name="Roux S."/>
            <person name="Paez-Espino D."/>
            <person name="Jungbluth S."/>
            <person name="Walsh D.A."/>
            <person name="Denef V.J."/>
            <person name="McMahon K.D."/>
            <person name="Konstantinidis K.T."/>
            <person name="Eloe-Fadrosh E.A."/>
            <person name="Kyrpides N.C."/>
            <person name="Woyke T."/>
        </authorList>
    </citation>
    <scope>NUCLEOTIDE SEQUENCE</scope>
    <source>
        <strain evidence="2">GVMAG-S-3300013014-104</strain>
    </source>
</reference>
<protein>
    <submittedName>
        <fullName evidence="2">Uncharacterized protein</fullName>
    </submittedName>
</protein>
<feature type="region of interest" description="Disordered" evidence="1">
    <location>
        <begin position="207"/>
        <end position="245"/>
    </location>
</feature>
<evidence type="ECO:0000313" key="2">
    <source>
        <dbReference type="EMBL" id="QHU19366.1"/>
    </source>
</evidence>
<dbReference type="AlphaFoldDB" id="A0A6C0KQF4"/>
<accession>A0A6C0KQF4</accession>
<organism evidence="2">
    <name type="scientific">viral metagenome</name>
    <dbReference type="NCBI Taxonomy" id="1070528"/>
    <lineage>
        <taxon>unclassified sequences</taxon>
        <taxon>metagenomes</taxon>
        <taxon>organismal metagenomes</taxon>
    </lineage>
</organism>
<name>A0A6C0KQF4_9ZZZZ</name>
<feature type="compositionally biased region" description="Basic residues" evidence="1">
    <location>
        <begin position="218"/>
        <end position="245"/>
    </location>
</feature>
<sequence length="245" mass="27826">MSNELNCNNIIEILNNSISILNKSNTSFRDTARFNNLNSEQSNIFCNLVKTTFDSIINKIQTNDIILSDQSNNNFTIKLVLSTPYSSDIFTRNQMSPVTNQTVDLTKTQLIKLIINSLLVFLIKFEGKPIFTTNSNNFSVFSDSSSDSKLKLYYLNLIQVIVQYILSLDGMAQQLNNLSTFIETSYLPNNTLEGSIIINPSAKVIPDTPEKGWEKGGTGRKRKYMKQSSSTRKKRKNIKRKKLNK</sequence>
<evidence type="ECO:0000256" key="1">
    <source>
        <dbReference type="SAM" id="MobiDB-lite"/>
    </source>
</evidence>
<dbReference type="EMBL" id="MN740948">
    <property type="protein sequence ID" value="QHU19366.1"/>
    <property type="molecule type" value="Genomic_DNA"/>
</dbReference>